<evidence type="ECO:0000313" key="4">
    <source>
        <dbReference type="Proteomes" id="UP001501116"/>
    </source>
</evidence>
<keyword evidence="4" id="KW-1185">Reference proteome</keyword>
<dbReference type="Proteomes" id="UP001501116">
    <property type="component" value="Unassembled WGS sequence"/>
</dbReference>
<dbReference type="InterPro" id="IPR000639">
    <property type="entry name" value="Epox_hydrolase-like"/>
</dbReference>
<proteinExistence type="predicted"/>
<reference evidence="4" key="1">
    <citation type="journal article" date="2019" name="Int. J. Syst. Evol. Microbiol.">
        <title>The Global Catalogue of Microorganisms (GCM) 10K type strain sequencing project: providing services to taxonomists for standard genome sequencing and annotation.</title>
        <authorList>
            <consortium name="The Broad Institute Genomics Platform"/>
            <consortium name="The Broad Institute Genome Sequencing Center for Infectious Disease"/>
            <person name="Wu L."/>
            <person name="Ma J."/>
        </authorList>
    </citation>
    <scope>NUCLEOTIDE SEQUENCE [LARGE SCALE GENOMIC DNA]</scope>
    <source>
        <strain evidence="4">JCM 14545</strain>
    </source>
</reference>
<evidence type="ECO:0000256" key="1">
    <source>
        <dbReference type="ARBA" id="ARBA00022801"/>
    </source>
</evidence>
<dbReference type="PANTHER" id="PTHR43329">
    <property type="entry name" value="EPOXIDE HYDROLASE"/>
    <property type="match status" value="1"/>
</dbReference>
<evidence type="ECO:0000313" key="3">
    <source>
        <dbReference type="EMBL" id="GAA1965525.1"/>
    </source>
</evidence>
<name>A0ABP5CM79_9PSEU</name>
<protein>
    <submittedName>
        <fullName evidence="3">Alpha/beta hydrolase</fullName>
    </submittedName>
</protein>
<dbReference type="InterPro" id="IPR000073">
    <property type="entry name" value="AB_hydrolase_1"/>
</dbReference>
<organism evidence="3 4">
    <name type="scientific">Amycolatopsis minnesotensis</name>
    <dbReference type="NCBI Taxonomy" id="337894"/>
    <lineage>
        <taxon>Bacteria</taxon>
        <taxon>Bacillati</taxon>
        <taxon>Actinomycetota</taxon>
        <taxon>Actinomycetes</taxon>
        <taxon>Pseudonocardiales</taxon>
        <taxon>Pseudonocardiaceae</taxon>
        <taxon>Amycolatopsis</taxon>
    </lineage>
</organism>
<dbReference type="InterPro" id="IPR029058">
    <property type="entry name" value="AB_hydrolase_fold"/>
</dbReference>
<sequence length="265" mass="28539">MHVAEIGDPHAPACLFLHGWPESWRAWLDVLGLASARFRAVAMDLPGIGGSTGRGGRKRELAATVRELVAAMGLTDVTLVGHDAGGMVAYACLRRCPGLARVVVLNTVVPGVAPWETVLGNPRIWHFGLHAVPSLPETLVRGREAAYFDYFYDILSADPARITPEARAAHVDAYRAEGALTAGFDLYRAFGHDTEDNTDVSRVDIPLLYLRGDHEYGDIAAYAAGFRAAGIANVTTGEVPGAGHFAPEEAPEAVWHLIDEFSRET</sequence>
<dbReference type="EMBL" id="BAAANN010000016">
    <property type="protein sequence ID" value="GAA1965525.1"/>
    <property type="molecule type" value="Genomic_DNA"/>
</dbReference>
<gene>
    <name evidence="3" type="ORF">GCM10009754_42070</name>
</gene>
<accession>A0ABP5CM79</accession>
<feature type="domain" description="AB hydrolase-1" evidence="2">
    <location>
        <begin position="15"/>
        <end position="254"/>
    </location>
</feature>
<dbReference type="SUPFAM" id="SSF53474">
    <property type="entry name" value="alpha/beta-Hydrolases"/>
    <property type="match status" value="1"/>
</dbReference>
<dbReference type="PRINTS" id="PR00412">
    <property type="entry name" value="EPOXHYDRLASE"/>
</dbReference>
<comment type="caution">
    <text evidence="3">The sequence shown here is derived from an EMBL/GenBank/DDBJ whole genome shotgun (WGS) entry which is preliminary data.</text>
</comment>
<dbReference type="Pfam" id="PF12697">
    <property type="entry name" value="Abhydrolase_6"/>
    <property type="match status" value="1"/>
</dbReference>
<keyword evidence="1 3" id="KW-0378">Hydrolase</keyword>
<dbReference type="GO" id="GO:0016787">
    <property type="term" value="F:hydrolase activity"/>
    <property type="evidence" value="ECO:0007669"/>
    <property type="project" value="UniProtKB-KW"/>
</dbReference>
<dbReference type="Gene3D" id="3.40.50.1820">
    <property type="entry name" value="alpha/beta hydrolase"/>
    <property type="match status" value="1"/>
</dbReference>
<evidence type="ECO:0000259" key="2">
    <source>
        <dbReference type="Pfam" id="PF12697"/>
    </source>
</evidence>